<evidence type="ECO:0000256" key="1">
    <source>
        <dbReference type="ARBA" id="ARBA00022801"/>
    </source>
</evidence>
<protein>
    <recommendedName>
        <fullName evidence="4">Alpha glucuronidase N-terminal domain-containing protein</fullName>
    </recommendedName>
</protein>
<organism evidence="2 3">
    <name type="scientific">Ravibacter arvi</name>
    <dbReference type="NCBI Taxonomy" id="2051041"/>
    <lineage>
        <taxon>Bacteria</taxon>
        <taxon>Pseudomonadati</taxon>
        <taxon>Bacteroidota</taxon>
        <taxon>Cytophagia</taxon>
        <taxon>Cytophagales</taxon>
        <taxon>Spirosomataceae</taxon>
        <taxon>Ravibacter</taxon>
    </lineage>
</organism>
<gene>
    <name evidence="2" type="ORF">GCM10023091_31260</name>
</gene>
<dbReference type="EMBL" id="BAABEY010000029">
    <property type="protein sequence ID" value="GAA4443196.1"/>
    <property type="molecule type" value="Genomic_DNA"/>
</dbReference>
<keyword evidence="1" id="KW-0378">Hydrolase</keyword>
<accession>A0ABP8M278</accession>
<proteinExistence type="predicted"/>
<dbReference type="Proteomes" id="UP001501508">
    <property type="component" value="Unassembled WGS sequence"/>
</dbReference>
<dbReference type="InterPro" id="IPR029018">
    <property type="entry name" value="Hex-like_dom2"/>
</dbReference>
<reference evidence="3" key="1">
    <citation type="journal article" date="2019" name="Int. J. Syst. Evol. Microbiol.">
        <title>The Global Catalogue of Microorganisms (GCM) 10K type strain sequencing project: providing services to taxonomists for standard genome sequencing and annotation.</title>
        <authorList>
            <consortium name="The Broad Institute Genomics Platform"/>
            <consortium name="The Broad Institute Genome Sequencing Center for Infectious Disease"/>
            <person name="Wu L."/>
            <person name="Ma J."/>
        </authorList>
    </citation>
    <scope>NUCLEOTIDE SEQUENCE [LARGE SCALE GENOMIC DNA]</scope>
    <source>
        <strain evidence="3">JCM 31920</strain>
    </source>
</reference>
<evidence type="ECO:0000313" key="3">
    <source>
        <dbReference type="Proteomes" id="UP001501508"/>
    </source>
</evidence>
<name>A0ABP8M278_9BACT</name>
<comment type="caution">
    <text evidence="2">The sequence shown here is derived from an EMBL/GenBank/DDBJ whole genome shotgun (WGS) entry which is preliminary data.</text>
</comment>
<dbReference type="Gene3D" id="3.30.379.10">
    <property type="entry name" value="Chitobiase/beta-hexosaminidase domain 2-like"/>
    <property type="match status" value="1"/>
</dbReference>
<evidence type="ECO:0008006" key="4">
    <source>
        <dbReference type="Google" id="ProtNLM"/>
    </source>
</evidence>
<sequence>MVLPGRLFAAAPALDFSKAIIVNASDKSETETAAIQMFIEEVMARSIVRLREQAPANVPQIVVGTRSSIMKQQAYAKWITAQADSRPDGFTISLVDGNSAAPKLLVLGNDSRGLLFGIGYVLRKSSFAKGKISIPLSIPVTTAPAVPIRGHQLGYRPKVNSYDGFTVQMWEQYIRDLAVFGTNAIELMAPFTDDDSDSPMFPLPQKEMLVEMSGLLKKYGLDAWIWYPLMHGDYSKKEVIERSLQENDSIFRSMPKLDAVFVPGGDPGKQDPDVLFKHLERQLKLLHKYHPKAQIWMSPQGYNAEWMDKFIRIMKGKPKALTGIVHGPWTRMDADSLRKIIPAEYPIRRYPDITHNIDAQYYVPDWDFAYTVTENRESINPRPLDQQTIYKAVDPASFEGFISYSEGVNDDVNKIIWSGLGWNRDTPVIDILRDYSRYFIGSQYTDDFAQGLLSLEQNWRKALLTNQGVYSHHAIFQALEKNASPAVKLNWRFQMALYRSYYDAYTRSRLVYENHLEDAALSALRGASQTGSLQAMQKARNLLARATEERVSPDWRQRVFELAEALFQSIRMQLSVSKYHAIATIRGANLDLVDSPLNNRFWLEKQFDRIKEMKDEAKRIQEIQQLLDWENPGPGGFYDDLGNPDHQRHLVLHDNYAKDPNSFHSVFAGLPGGYSLEMDRIRQWRVSWKTYMQTIYGLPLQLRYENLDPGAEYQVKVTYIEDIPLKLTANNGIVVHDFVMPEFDPRPLVFDVPARATQNGTLTLNWQIDPNGDGPGRGCSVAEVWLIKKNAKP</sequence>
<keyword evidence="3" id="KW-1185">Reference proteome</keyword>
<evidence type="ECO:0000313" key="2">
    <source>
        <dbReference type="EMBL" id="GAA4443196.1"/>
    </source>
</evidence>